<dbReference type="Proteomes" id="UP000184514">
    <property type="component" value="Unassembled WGS sequence"/>
</dbReference>
<comment type="caution">
    <text evidence="1">The sequence shown here is derived from an EMBL/GenBank/DDBJ whole genome shotgun (WGS) entry which is preliminary data.</text>
</comment>
<proteinExistence type="predicted"/>
<evidence type="ECO:0000313" key="1">
    <source>
        <dbReference type="EMBL" id="OJI95506.1"/>
    </source>
</evidence>
<evidence type="ECO:0000313" key="2">
    <source>
        <dbReference type="Proteomes" id="UP000184514"/>
    </source>
</evidence>
<accession>A0A1L9P1Y6</accession>
<dbReference type="AlphaFoldDB" id="A0A1L9P1Y6"/>
<sequence length="101" mass="11190">MFVVVKALTIHGRAGITLKPKHDIVAGCVEPDQLAFIDVHYFEHIKTARNCKSFDRYKRMCISYGAVLIHLLVLHSLDDRGSAHAGRDAKRGKANAFACAL</sequence>
<organism evidence="1 2">
    <name type="scientific">Planktotalea frisia</name>
    <dbReference type="NCBI Taxonomy" id="696762"/>
    <lineage>
        <taxon>Bacteria</taxon>
        <taxon>Pseudomonadati</taxon>
        <taxon>Pseudomonadota</taxon>
        <taxon>Alphaproteobacteria</taxon>
        <taxon>Rhodobacterales</taxon>
        <taxon>Paracoccaceae</taxon>
        <taxon>Planktotalea</taxon>
    </lineage>
</organism>
<protein>
    <submittedName>
        <fullName evidence="1">Uncharacterized protein</fullName>
    </submittedName>
</protein>
<name>A0A1L9P1Y6_9RHOB</name>
<dbReference type="EMBL" id="MLCB01000021">
    <property type="protein sequence ID" value="OJI95506.1"/>
    <property type="molecule type" value="Genomic_DNA"/>
</dbReference>
<gene>
    <name evidence="1" type="ORF">PFRI_03010</name>
</gene>
<reference evidence="1 2" key="1">
    <citation type="submission" date="2016-10" db="EMBL/GenBank/DDBJ databases">
        <title>Genome sequence of Planktotalea frisia SH6-1.</title>
        <authorList>
            <person name="Poehlein A."/>
            <person name="Bakenhus I."/>
            <person name="Voget S."/>
            <person name="Brinkhoff T."/>
            <person name="Simon M."/>
        </authorList>
    </citation>
    <scope>NUCLEOTIDE SEQUENCE [LARGE SCALE GENOMIC DNA]</scope>
    <source>
        <strain evidence="1 2">SH6-1</strain>
    </source>
</reference>
<keyword evidence="2" id="KW-1185">Reference proteome</keyword>